<dbReference type="EMBL" id="CP007128">
    <property type="protein sequence ID" value="AHG91345.1"/>
    <property type="molecule type" value="Genomic_DNA"/>
</dbReference>
<reference evidence="2 3" key="1">
    <citation type="journal article" date="2014" name="Genome Announc.">
        <title>Genome Sequence and Methylome of Soil Bacterium Gemmatirosa kalamazoonensis KBS708T, a Member of the Rarely Cultivated Gemmatimonadetes Phylum.</title>
        <authorList>
            <person name="Debruyn J.M."/>
            <person name="Radosevich M."/>
            <person name="Wommack K.E."/>
            <person name="Polson S.W."/>
            <person name="Hauser L.J."/>
            <person name="Fawaz M.N."/>
            <person name="Korlach J."/>
            <person name="Tsai Y.C."/>
        </authorList>
    </citation>
    <scope>NUCLEOTIDE SEQUENCE [LARGE SCALE GENOMIC DNA]</scope>
    <source>
        <strain evidence="2 3">KBS708</strain>
    </source>
</reference>
<feature type="region of interest" description="Disordered" evidence="1">
    <location>
        <begin position="29"/>
        <end position="50"/>
    </location>
</feature>
<dbReference type="AlphaFoldDB" id="W0RM08"/>
<dbReference type="Proteomes" id="UP000019151">
    <property type="component" value="Chromosome"/>
</dbReference>
<evidence type="ECO:0000256" key="1">
    <source>
        <dbReference type="SAM" id="MobiDB-lite"/>
    </source>
</evidence>
<name>W0RM08_9BACT</name>
<proteinExistence type="predicted"/>
<protein>
    <submittedName>
        <fullName evidence="2">Uncharacterized protein</fullName>
    </submittedName>
</protein>
<dbReference type="HOGENOM" id="CLU_1924545_0_0_0"/>
<keyword evidence="3" id="KW-1185">Reference proteome</keyword>
<dbReference type="STRING" id="861299.J421_3808"/>
<sequence length="131" mass="14311">MPRTGRPRGGTDATPAPRRRAALHLVAPERGRERVPAFAPPSPRRGRHSRFVMRPKALLTGAAAVADALASRAEPAIPLGGPSAQERARRLRAAYDASVHDDGQRTLLREIMDHFRAWCRAHALGDPFVNT</sequence>
<evidence type="ECO:0000313" key="2">
    <source>
        <dbReference type="EMBL" id="AHG91345.1"/>
    </source>
</evidence>
<feature type="region of interest" description="Disordered" evidence="1">
    <location>
        <begin position="1"/>
        <end position="20"/>
    </location>
</feature>
<dbReference type="InParanoid" id="W0RM08"/>
<evidence type="ECO:0000313" key="3">
    <source>
        <dbReference type="Proteomes" id="UP000019151"/>
    </source>
</evidence>
<gene>
    <name evidence="2" type="ORF">J421_3808</name>
</gene>
<dbReference type="RefSeq" id="WP_025412796.1">
    <property type="nucleotide sequence ID" value="NZ_CP007128.1"/>
</dbReference>
<organism evidence="2 3">
    <name type="scientific">Gemmatirosa kalamazoonensis</name>
    <dbReference type="NCBI Taxonomy" id="861299"/>
    <lineage>
        <taxon>Bacteria</taxon>
        <taxon>Pseudomonadati</taxon>
        <taxon>Gemmatimonadota</taxon>
        <taxon>Gemmatimonadia</taxon>
        <taxon>Gemmatimonadales</taxon>
        <taxon>Gemmatimonadaceae</taxon>
        <taxon>Gemmatirosa</taxon>
    </lineage>
</organism>
<dbReference type="KEGG" id="gba:J421_3808"/>
<accession>W0RM08</accession>